<evidence type="ECO:0000313" key="3">
    <source>
        <dbReference type="Proteomes" id="UP000035017"/>
    </source>
</evidence>
<accession>A0A0D0JZ88</accession>
<comment type="caution">
    <text evidence="2">The sequence shown here is derived from an EMBL/GenBank/DDBJ whole genome shotgun (WGS) entry which is preliminary data.</text>
</comment>
<reference evidence="2 3" key="1">
    <citation type="submission" date="2014-12" db="EMBL/GenBank/DDBJ databases">
        <title>16Stimator: statistical estimation of ribosomal gene copy numbers from draft genome assemblies.</title>
        <authorList>
            <person name="Perisin M.A."/>
            <person name="Vetter M."/>
            <person name="Gilbert J.A."/>
            <person name="Bergelson J."/>
        </authorList>
    </citation>
    <scope>NUCLEOTIDE SEQUENCE [LARGE SCALE GENOMIC DNA]</scope>
    <source>
        <strain evidence="2 3">MEJ076</strain>
    </source>
</reference>
<protein>
    <recommendedName>
        <fullName evidence="4">BrnA antitoxin family protein</fullName>
    </recommendedName>
</protein>
<dbReference type="OrthoDB" id="361944at2"/>
<dbReference type="InterPro" id="IPR025528">
    <property type="entry name" value="BrnA_antitoxin"/>
</dbReference>
<feature type="region of interest" description="Disordered" evidence="1">
    <location>
        <begin position="50"/>
        <end position="74"/>
    </location>
</feature>
<name>A0A0D0JZ88_AGRTU</name>
<proteinExistence type="predicted"/>
<dbReference type="Proteomes" id="UP000035017">
    <property type="component" value="Unassembled WGS sequence"/>
</dbReference>
<evidence type="ECO:0000313" key="2">
    <source>
        <dbReference type="EMBL" id="KIQ01081.1"/>
    </source>
</evidence>
<dbReference type="AlphaFoldDB" id="A0A0D0JZ88"/>
<gene>
    <name evidence="2" type="ORF">RU07_15935</name>
</gene>
<organism evidence="2 3">
    <name type="scientific">Agrobacterium tumefaciens</name>
    <dbReference type="NCBI Taxonomy" id="358"/>
    <lineage>
        <taxon>Bacteria</taxon>
        <taxon>Pseudomonadati</taxon>
        <taxon>Pseudomonadota</taxon>
        <taxon>Alphaproteobacteria</taxon>
        <taxon>Hyphomicrobiales</taxon>
        <taxon>Rhizobiaceae</taxon>
        <taxon>Rhizobium/Agrobacterium group</taxon>
        <taxon>Agrobacterium</taxon>
        <taxon>Agrobacterium tumefaciens complex</taxon>
    </lineage>
</organism>
<dbReference type="Pfam" id="PF14384">
    <property type="entry name" value="BrnA_antitoxin"/>
    <property type="match status" value="1"/>
</dbReference>
<sequence length="106" mass="12019">MTVKFASKRPLSNEEEAEVQRMIAADPDAPEATDEEIAQAKPFREAFPELAKSINREMSRRGRPPADSTKTPVTIRLDPDLVKHYKETGRGWQSRLNDDLRKVNGL</sequence>
<evidence type="ECO:0008006" key="4">
    <source>
        <dbReference type="Google" id="ProtNLM"/>
    </source>
</evidence>
<evidence type="ECO:0000256" key="1">
    <source>
        <dbReference type="SAM" id="MobiDB-lite"/>
    </source>
</evidence>
<dbReference type="EMBL" id="JXQV01000015">
    <property type="protein sequence ID" value="KIQ01081.1"/>
    <property type="molecule type" value="Genomic_DNA"/>
</dbReference>